<dbReference type="Proteomes" id="UP000283993">
    <property type="component" value="Unassembled WGS sequence"/>
</dbReference>
<dbReference type="EMBL" id="AYKH01000040">
    <property type="protein sequence ID" value="ROO25011.1"/>
    <property type="molecule type" value="Genomic_DNA"/>
</dbReference>
<dbReference type="GO" id="GO:0017089">
    <property type="term" value="F:glycolipid transfer activity"/>
    <property type="evidence" value="ECO:0007669"/>
    <property type="project" value="TreeGrafter"/>
</dbReference>
<evidence type="ECO:0000313" key="7">
    <source>
        <dbReference type="Proteomes" id="UP000283993"/>
    </source>
</evidence>
<evidence type="ECO:0000256" key="1">
    <source>
        <dbReference type="ARBA" id="ARBA00022448"/>
    </source>
</evidence>
<comment type="subunit">
    <text evidence="4">Component of the lipopolysaccharide transport and assembly complex.</text>
</comment>
<dbReference type="NCBIfam" id="TIGR03002">
    <property type="entry name" value="outer_YhbN_LptA"/>
    <property type="match status" value="1"/>
</dbReference>
<gene>
    <name evidence="4" type="primary">lptA</name>
    <name evidence="6" type="ORF">SAOR_13655</name>
</gene>
<protein>
    <recommendedName>
        <fullName evidence="4">Lipopolysaccharide export system protein LptA</fullName>
    </recommendedName>
</protein>
<dbReference type="GO" id="GO:0030288">
    <property type="term" value="C:outer membrane-bounded periplasmic space"/>
    <property type="evidence" value="ECO:0007669"/>
    <property type="project" value="TreeGrafter"/>
</dbReference>
<dbReference type="GO" id="GO:0009279">
    <property type="term" value="C:cell outer membrane"/>
    <property type="evidence" value="ECO:0007669"/>
    <property type="project" value="TreeGrafter"/>
</dbReference>
<comment type="function">
    <text evidence="4">Involved in the assembly of lipopolysaccharide (LPS). Required for the translocation of LPS from the inner membrane to the outer membrane. May form a bridge between the inner membrane and the outer membrane, via interactions with LptC and LptD, thereby facilitating LPS transfer across the periplasm.</text>
</comment>
<keyword evidence="2" id="KW-0732">Signal</keyword>
<dbReference type="Pfam" id="PF03968">
    <property type="entry name" value="LptD_N"/>
    <property type="match status" value="1"/>
</dbReference>
<dbReference type="InterPro" id="IPR052037">
    <property type="entry name" value="LPS_export_LptA"/>
</dbReference>
<evidence type="ECO:0000259" key="5">
    <source>
        <dbReference type="Pfam" id="PF03968"/>
    </source>
</evidence>
<dbReference type="Gene3D" id="2.60.450.10">
    <property type="entry name" value="Lipopolysaccharide (LPS) transport protein A like domain"/>
    <property type="match status" value="1"/>
</dbReference>
<comment type="similarity">
    <text evidence="4">Belongs to the LptA family.</text>
</comment>
<proteinExistence type="inferred from homology"/>
<dbReference type="GO" id="GO:0043165">
    <property type="term" value="P:Gram-negative-bacterium-type cell outer membrane assembly"/>
    <property type="evidence" value="ECO:0007669"/>
    <property type="project" value="UniProtKB-UniRule"/>
</dbReference>
<keyword evidence="7" id="KW-1185">Reference proteome</keyword>
<feature type="domain" description="Organic solvent tolerance-like N-terminal" evidence="5">
    <location>
        <begin position="18"/>
        <end position="129"/>
    </location>
</feature>
<name>A0A423PHB0_9GAMM</name>
<dbReference type="PANTHER" id="PTHR36504:SF1">
    <property type="entry name" value="LIPOPOLYSACCHARIDE EXPORT SYSTEM PROTEIN LPTA"/>
    <property type="match status" value="1"/>
</dbReference>
<dbReference type="InterPro" id="IPR005653">
    <property type="entry name" value="OstA-like_N"/>
</dbReference>
<dbReference type="GO" id="GO:0015920">
    <property type="term" value="P:lipopolysaccharide transport"/>
    <property type="evidence" value="ECO:0007669"/>
    <property type="project" value="UniProtKB-UniRule"/>
</dbReference>
<keyword evidence="3 4" id="KW-0574">Periplasm</keyword>
<keyword evidence="1 4" id="KW-0813">Transport</keyword>
<reference evidence="6 7" key="1">
    <citation type="submission" date="2013-10" db="EMBL/GenBank/DDBJ databases">
        <title>Salinisphaera orenii MK-B5 Genome Sequencing.</title>
        <authorList>
            <person name="Lai Q."/>
            <person name="Li C."/>
            <person name="Shao Z."/>
        </authorList>
    </citation>
    <scope>NUCLEOTIDE SEQUENCE [LARGE SCALE GENOMIC DNA]</scope>
    <source>
        <strain evidence="6 7">MK-B5</strain>
    </source>
</reference>
<dbReference type="GO" id="GO:0001530">
    <property type="term" value="F:lipopolysaccharide binding"/>
    <property type="evidence" value="ECO:0007669"/>
    <property type="project" value="InterPro"/>
</dbReference>
<comment type="subcellular location">
    <subcellularLocation>
        <location evidence="4">Periplasm</location>
    </subcellularLocation>
</comment>
<organism evidence="6 7">
    <name type="scientific">Salinisphaera orenii MK-B5</name>
    <dbReference type="NCBI Taxonomy" id="856730"/>
    <lineage>
        <taxon>Bacteria</taxon>
        <taxon>Pseudomonadati</taxon>
        <taxon>Pseudomonadota</taxon>
        <taxon>Gammaproteobacteria</taxon>
        <taxon>Salinisphaerales</taxon>
        <taxon>Salinisphaeraceae</taxon>
        <taxon>Salinisphaera</taxon>
    </lineage>
</organism>
<evidence type="ECO:0000256" key="2">
    <source>
        <dbReference type="ARBA" id="ARBA00022729"/>
    </source>
</evidence>
<evidence type="ECO:0000256" key="4">
    <source>
        <dbReference type="HAMAP-Rule" id="MF_01914"/>
    </source>
</evidence>
<comment type="caution">
    <text evidence="6">The sequence shown here is derived from an EMBL/GenBank/DDBJ whole genome shotgun (WGS) entry which is preliminary data.</text>
</comment>
<dbReference type="PANTHER" id="PTHR36504">
    <property type="entry name" value="LIPOPOLYSACCHARIDE EXPORT SYSTEM PROTEIN LPTA"/>
    <property type="match status" value="1"/>
</dbReference>
<evidence type="ECO:0000313" key="6">
    <source>
        <dbReference type="EMBL" id="ROO25011.1"/>
    </source>
</evidence>
<evidence type="ECO:0000256" key="3">
    <source>
        <dbReference type="ARBA" id="ARBA00022764"/>
    </source>
</evidence>
<dbReference type="AlphaFoldDB" id="A0A423PHB0"/>
<dbReference type="HAMAP" id="MF_01914">
    <property type="entry name" value="LPS_assembly_LptA"/>
    <property type="match status" value="1"/>
</dbReference>
<accession>A0A423PHB0</accession>
<sequence>MVAGGAAWAQQEPLPIRIESDSAELSQQEGTSTYTGSVVLTRGGLTLTGDKLVVTRLNDRGNVKAVLNGAPARLDKQPDRTGDDVVTGHSSRIEYTNADSTVVMRGNAVVNRGGDRIASQVIRHNLDTQRTQAARGENDGERVQITITPQNDGDGS</sequence>
<keyword evidence="6" id="KW-0762">Sugar transport</keyword>
<dbReference type="InterPro" id="IPR014340">
    <property type="entry name" value="LptA"/>
</dbReference>